<comment type="caution">
    <text evidence="1">The sequence shown here is derived from an EMBL/GenBank/DDBJ whole genome shotgun (WGS) entry which is preliminary data.</text>
</comment>
<evidence type="ECO:0000313" key="1">
    <source>
        <dbReference type="EMBL" id="KAG9251022.1"/>
    </source>
</evidence>
<dbReference type="GeneID" id="70290004"/>
<protein>
    <submittedName>
        <fullName evidence="1">Uncharacterized protein</fullName>
    </submittedName>
</protein>
<name>A0A9P8CLF5_9HYPO</name>
<dbReference type="Proteomes" id="UP000887229">
    <property type="component" value="Unassembled WGS sequence"/>
</dbReference>
<dbReference type="EMBL" id="MU251271">
    <property type="protein sequence ID" value="KAG9251022.1"/>
    <property type="molecule type" value="Genomic_DNA"/>
</dbReference>
<sequence>MPKSMVEVDLWPYLETTVSHSYHAFVWYSDGSQYPLSLGFRRETSRYLPNVRDDLDRFEASESVSEGTRSSECSLGPSKRSTLQMIAHLVKESCGDRNWANSGLDARWQRPSGLQVGEASIESSN</sequence>
<reference evidence="1" key="1">
    <citation type="journal article" date="2021" name="IMA Fungus">
        <title>Genomic characterization of three marine fungi, including Emericellopsis atlantica sp. nov. with signatures of a generalist lifestyle and marine biomass degradation.</title>
        <authorList>
            <person name="Hagestad O.C."/>
            <person name="Hou L."/>
            <person name="Andersen J.H."/>
            <person name="Hansen E.H."/>
            <person name="Altermark B."/>
            <person name="Li C."/>
            <person name="Kuhnert E."/>
            <person name="Cox R.J."/>
            <person name="Crous P.W."/>
            <person name="Spatafora J.W."/>
            <person name="Lail K."/>
            <person name="Amirebrahimi M."/>
            <person name="Lipzen A."/>
            <person name="Pangilinan J."/>
            <person name="Andreopoulos W."/>
            <person name="Hayes R.D."/>
            <person name="Ng V."/>
            <person name="Grigoriev I.V."/>
            <person name="Jackson S.A."/>
            <person name="Sutton T.D.S."/>
            <person name="Dobson A.D.W."/>
            <person name="Rama T."/>
        </authorList>
    </citation>
    <scope>NUCLEOTIDE SEQUENCE</scope>
    <source>
        <strain evidence="1">TS7</strain>
    </source>
</reference>
<dbReference type="RefSeq" id="XP_046114946.1">
    <property type="nucleotide sequence ID" value="XM_046259101.1"/>
</dbReference>
<accession>A0A9P8CLF5</accession>
<proteinExistence type="predicted"/>
<evidence type="ECO:0000313" key="2">
    <source>
        <dbReference type="Proteomes" id="UP000887229"/>
    </source>
</evidence>
<organism evidence="1 2">
    <name type="scientific">Emericellopsis atlantica</name>
    <dbReference type="NCBI Taxonomy" id="2614577"/>
    <lineage>
        <taxon>Eukaryota</taxon>
        <taxon>Fungi</taxon>
        <taxon>Dikarya</taxon>
        <taxon>Ascomycota</taxon>
        <taxon>Pezizomycotina</taxon>
        <taxon>Sordariomycetes</taxon>
        <taxon>Hypocreomycetidae</taxon>
        <taxon>Hypocreales</taxon>
        <taxon>Bionectriaceae</taxon>
        <taxon>Emericellopsis</taxon>
    </lineage>
</organism>
<dbReference type="AlphaFoldDB" id="A0A9P8CLF5"/>
<gene>
    <name evidence="1" type="ORF">F5Z01DRAFT_329056</name>
</gene>
<keyword evidence="2" id="KW-1185">Reference proteome</keyword>